<reference evidence="2 3" key="1">
    <citation type="submission" date="2019-03" db="EMBL/GenBank/DDBJ databases">
        <title>Deep-cultivation of Planctomycetes and their phenomic and genomic characterization uncovers novel biology.</title>
        <authorList>
            <person name="Wiegand S."/>
            <person name="Jogler M."/>
            <person name="Boedeker C."/>
            <person name="Pinto D."/>
            <person name="Vollmers J."/>
            <person name="Rivas-Marin E."/>
            <person name="Kohn T."/>
            <person name="Peeters S.H."/>
            <person name="Heuer A."/>
            <person name="Rast P."/>
            <person name="Oberbeckmann S."/>
            <person name="Bunk B."/>
            <person name="Jeske O."/>
            <person name="Meyerdierks A."/>
            <person name="Storesund J.E."/>
            <person name="Kallscheuer N."/>
            <person name="Luecker S."/>
            <person name="Lage O.M."/>
            <person name="Pohl T."/>
            <person name="Merkel B.J."/>
            <person name="Hornburger P."/>
            <person name="Mueller R.-W."/>
            <person name="Bruemmer F."/>
            <person name="Labrenz M."/>
            <person name="Spormann A.M."/>
            <person name="Op den Camp H."/>
            <person name="Overmann J."/>
            <person name="Amann R."/>
            <person name="Jetten M.S.M."/>
            <person name="Mascher T."/>
            <person name="Medema M.H."/>
            <person name="Devos D.P."/>
            <person name="Kaster A.-K."/>
            <person name="Ovreas L."/>
            <person name="Rohde M."/>
            <person name="Galperin M.Y."/>
            <person name="Jogler C."/>
        </authorList>
    </citation>
    <scope>NUCLEOTIDE SEQUENCE [LARGE SCALE GENOMIC DNA]</scope>
    <source>
        <strain evidence="2 3">V144</strain>
    </source>
</reference>
<dbReference type="RefSeq" id="WP_144987313.1">
    <property type="nucleotide sequence ID" value="NZ_CP037920.1"/>
</dbReference>
<dbReference type="InterPro" id="IPR025351">
    <property type="entry name" value="Pvc16_N"/>
</dbReference>
<evidence type="ECO:0000259" key="1">
    <source>
        <dbReference type="Pfam" id="PF14065"/>
    </source>
</evidence>
<proteinExistence type="predicted"/>
<accession>A0A517VZX7</accession>
<evidence type="ECO:0000313" key="2">
    <source>
        <dbReference type="EMBL" id="QDT98556.1"/>
    </source>
</evidence>
<evidence type="ECO:0000313" key="3">
    <source>
        <dbReference type="Proteomes" id="UP000318704"/>
    </source>
</evidence>
<dbReference type="Pfam" id="PF14065">
    <property type="entry name" value="Pvc16_N"/>
    <property type="match status" value="1"/>
</dbReference>
<dbReference type="EMBL" id="CP037920">
    <property type="protein sequence ID" value="QDT98556.1"/>
    <property type="molecule type" value="Genomic_DNA"/>
</dbReference>
<dbReference type="AlphaFoldDB" id="A0A517VZX7"/>
<feature type="domain" description="Pvc16 N-terminal" evidence="1">
    <location>
        <begin position="9"/>
        <end position="174"/>
    </location>
</feature>
<name>A0A517VZX7_9PLAN</name>
<organism evidence="2 3">
    <name type="scientific">Gimesia aquarii</name>
    <dbReference type="NCBI Taxonomy" id="2527964"/>
    <lineage>
        <taxon>Bacteria</taxon>
        <taxon>Pseudomonadati</taxon>
        <taxon>Planctomycetota</taxon>
        <taxon>Planctomycetia</taxon>
        <taxon>Planctomycetales</taxon>
        <taxon>Planctomycetaceae</taxon>
        <taxon>Gimesia</taxon>
    </lineage>
</organism>
<gene>
    <name evidence="2" type="ORF">V144x_40630</name>
</gene>
<dbReference type="Proteomes" id="UP000318704">
    <property type="component" value="Chromosome"/>
</dbReference>
<sequence length="190" mass="20747">MKHDAINLVTIALRKRLDAALLANDIPGNVFVGPVTDPNSSSAPLTLFLYRLAPNASLRNSERRVPSDTPTRVDVFRTSLSLDLYYMITAGSATSSTPLTSLGIVIQALQADPELKGEAVNHELVRTTLDPLSTEEISRLWALFPNVDYRTTIAYLASPVWIDPAQPETNGTPVIDGEFRSGTKVTEVLR</sequence>
<protein>
    <recommendedName>
        <fullName evidence="1">Pvc16 N-terminal domain-containing protein</fullName>
    </recommendedName>
</protein>
<dbReference type="KEGG" id="gaw:V144x_40630"/>